<keyword evidence="3" id="KW-1185">Reference proteome</keyword>
<name>A0AAD6SQI1_9AGAR</name>
<evidence type="ECO:0000313" key="3">
    <source>
        <dbReference type="Proteomes" id="UP001218188"/>
    </source>
</evidence>
<dbReference type="Proteomes" id="UP001218188">
    <property type="component" value="Unassembled WGS sequence"/>
</dbReference>
<gene>
    <name evidence="2" type="ORF">C8F04DRAFT_1111430</name>
</gene>
<evidence type="ECO:0000259" key="1">
    <source>
        <dbReference type="Pfam" id="PF12937"/>
    </source>
</evidence>
<dbReference type="InterPro" id="IPR001810">
    <property type="entry name" value="F-box_dom"/>
</dbReference>
<organism evidence="2 3">
    <name type="scientific">Mycena alexandri</name>
    <dbReference type="NCBI Taxonomy" id="1745969"/>
    <lineage>
        <taxon>Eukaryota</taxon>
        <taxon>Fungi</taxon>
        <taxon>Dikarya</taxon>
        <taxon>Basidiomycota</taxon>
        <taxon>Agaricomycotina</taxon>
        <taxon>Agaricomycetes</taxon>
        <taxon>Agaricomycetidae</taxon>
        <taxon>Agaricales</taxon>
        <taxon>Marasmiineae</taxon>
        <taxon>Mycenaceae</taxon>
        <taxon>Mycena</taxon>
    </lineage>
</organism>
<sequence length="448" mass="51002">MREGGSRCIYQDEDWVLWPVAAGGPIGTTGALMHSFLRNPASTTTTTSTRQRTPTMATLEAERTHAANLDVQILALERSLSVLRAQRTLIQEQLDSYKYPVLLLPTEIVCEIFHHFLPVYPECPPLAGVLSPTNLTQICRKWRAIALDTPTLWRAMHMSLKECGFPLVQQIHELDIWLSRSFHWPFSIEIKEPDDASLWNPASSLCNFIFSPARCARWEHLKVDLLEPPLFAIKCPLPLLRHLDVGFRRGAQFDDANPTVFEGVPLLRSVVLDGYSAPMVVLPWAQLTSLKLHRIYPEECVEVLEQTTNLVYCHLTLFVVPDPSGPWPDVTLPRLESLHILQVSRYARFPITGYLETLIVPTLRQLEIRERILENPIESITSFILKSGCKLQEVFIVGERLVSKDNYRRAFPSVKLSFEEKFVGEGADTANDVEDISHLFIHRVRGRH</sequence>
<dbReference type="Gene3D" id="1.20.1280.50">
    <property type="match status" value="1"/>
</dbReference>
<accession>A0AAD6SQI1</accession>
<comment type="caution">
    <text evidence="2">The sequence shown here is derived from an EMBL/GenBank/DDBJ whole genome shotgun (WGS) entry which is preliminary data.</text>
</comment>
<feature type="domain" description="F-box" evidence="1">
    <location>
        <begin position="103"/>
        <end position="158"/>
    </location>
</feature>
<dbReference type="Pfam" id="PF12937">
    <property type="entry name" value="F-box-like"/>
    <property type="match status" value="1"/>
</dbReference>
<dbReference type="AlphaFoldDB" id="A0AAD6SQI1"/>
<proteinExistence type="predicted"/>
<reference evidence="2" key="1">
    <citation type="submission" date="2023-03" db="EMBL/GenBank/DDBJ databases">
        <title>Massive genome expansion in bonnet fungi (Mycena s.s.) driven by repeated elements and novel gene families across ecological guilds.</title>
        <authorList>
            <consortium name="Lawrence Berkeley National Laboratory"/>
            <person name="Harder C.B."/>
            <person name="Miyauchi S."/>
            <person name="Viragh M."/>
            <person name="Kuo A."/>
            <person name="Thoen E."/>
            <person name="Andreopoulos B."/>
            <person name="Lu D."/>
            <person name="Skrede I."/>
            <person name="Drula E."/>
            <person name="Henrissat B."/>
            <person name="Morin E."/>
            <person name="Kohler A."/>
            <person name="Barry K."/>
            <person name="LaButti K."/>
            <person name="Morin E."/>
            <person name="Salamov A."/>
            <person name="Lipzen A."/>
            <person name="Mereny Z."/>
            <person name="Hegedus B."/>
            <person name="Baldrian P."/>
            <person name="Stursova M."/>
            <person name="Weitz H."/>
            <person name="Taylor A."/>
            <person name="Grigoriev I.V."/>
            <person name="Nagy L.G."/>
            <person name="Martin F."/>
            <person name="Kauserud H."/>
        </authorList>
    </citation>
    <scope>NUCLEOTIDE SEQUENCE</scope>
    <source>
        <strain evidence="2">CBHHK200</strain>
    </source>
</reference>
<evidence type="ECO:0000313" key="2">
    <source>
        <dbReference type="EMBL" id="KAJ7031271.1"/>
    </source>
</evidence>
<dbReference type="EMBL" id="JARJCM010000083">
    <property type="protein sequence ID" value="KAJ7031271.1"/>
    <property type="molecule type" value="Genomic_DNA"/>
</dbReference>
<protein>
    <recommendedName>
        <fullName evidence="1">F-box domain-containing protein</fullName>
    </recommendedName>
</protein>